<keyword evidence="1" id="KW-0472">Membrane</keyword>
<name>A0ABX0F2B7_9BACL</name>
<dbReference type="Proteomes" id="UP000800303">
    <property type="component" value="Unassembled WGS sequence"/>
</dbReference>
<dbReference type="InterPro" id="IPR045679">
    <property type="entry name" value="DUF6199"/>
</dbReference>
<evidence type="ECO:0000259" key="2">
    <source>
        <dbReference type="Pfam" id="PF19701"/>
    </source>
</evidence>
<dbReference type="EMBL" id="JAAFGS010000001">
    <property type="protein sequence ID" value="NGZ73769.1"/>
    <property type="molecule type" value="Genomic_DNA"/>
</dbReference>
<protein>
    <recommendedName>
        <fullName evidence="2">DUF6199 domain-containing protein</fullName>
    </recommendedName>
</protein>
<evidence type="ECO:0000313" key="3">
    <source>
        <dbReference type="EMBL" id="NGZ73769.1"/>
    </source>
</evidence>
<sequence>MFLLFFVLVAIGAVNVLTPQLVWRMRYGRTAGGSSQPNSSFLALSRMAGMVFLLIATLLLLIDGL</sequence>
<reference evidence="3 4" key="1">
    <citation type="submission" date="2020-01" db="EMBL/GenBank/DDBJ databases">
        <title>Polyphasic characterisation and genomic insights into a novel alkali tolerant bacterium VR-M41.</title>
        <authorList>
            <person name="Vemuluri V.R."/>
        </authorList>
    </citation>
    <scope>NUCLEOTIDE SEQUENCE [LARGE SCALE GENOMIC DNA]</scope>
    <source>
        <strain evidence="3 4">VR-M41</strain>
    </source>
</reference>
<organism evidence="3 4">
    <name type="scientific">Saccharibacillus alkalitolerans</name>
    <dbReference type="NCBI Taxonomy" id="2705290"/>
    <lineage>
        <taxon>Bacteria</taxon>
        <taxon>Bacillati</taxon>
        <taxon>Bacillota</taxon>
        <taxon>Bacilli</taxon>
        <taxon>Bacillales</taxon>
        <taxon>Paenibacillaceae</taxon>
        <taxon>Saccharibacillus</taxon>
    </lineage>
</organism>
<dbReference type="Pfam" id="PF19701">
    <property type="entry name" value="DUF6199"/>
    <property type="match status" value="1"/>
</dbReference>
<keyword evidence="4" id="KW-1185">Reference proteome</keyword>
<accession>A0ABX0F2B7</accession>
<dbReference type="RefSeq" id="WP_166271465.1">
    <property type="nucleotide sequence ID" value="NZ_JAAFGS010000001.1"/>
</dbReference>
<comment type="caution">
    <text evidence="3">The sequence shown here is derived from an EMBL/GenBank/DDBJ whole genome shotgun (WGS) entry which is preliminary data.</text>
</comment>
<evidence type="ECO:0000313" key="4">
    <source>
        <dbReference type="Proteomes" id="UP000800303"/>
    </source>
</evidence>
<keyword evidence="1" id="KW-1133">Transmembrane helix</keyword>
<keyword evidence="1" id="KW-0812">Transmembrane</keyword>
<feature type="transmembrane region" description="Helical" evidence="1">
    <location>
        <begin position="43"/>
        <end position="62"/>
    </location>
</feature>
<gene>
    <name evidence="3" type="ORF">GYN08_00460</name>
</gene>
<proteinExistence type="predicted"/>
<evidence type="ECO:0000256" key="1">
    <source>
        <dbReference type="SAM" id="Phobius"/>
    </source>
</evidence>
<feature type="domain" description="DUF6199" evidence="2">
    <location>
        <begin position="4"/>
        <end position="61"/>
    </location>
</feature>